<dbReference type="PANTHER" id="PTHR43283">
    <property type="entry name" value="BETA-LACTAMASE-RELATED"/>
    <property type="match status" value="1"/>
</dbReference>
<dbReference type="InterPro" id="IPR050789">
    <property type="entry name" value="Diverse_Enzym_Activities"/>
</dbReference>
<accession>A0ABY7T8E0</accession>
<name>A0ABY7T8E0_9SPHI</name>
<proteinExistence type="predicted"/>
<keyword evidence="2" id="KW-0378">Hydrolase</keyword>
<evidence type="ECO:0000313" key="2">
    <source>
        <dbReference type="EMBL" id="WCT12504.1"/>
    </source>
</evidence>
<dbReference type="Proteomes" id="UP001216139">
    <property type="component" value="Chromosome"/>
</dbReference>
<gene>
    <name evidence="2" type="ORF">PQO05_00990</name>
</gene>
<keyword evidence="3" id="KW-1185">Reference proteome</keyword>
<dbReference type="EMBL" id="CP117167">
    <property type="protein sequence ID" value="WCT12504.1"/>
    <property type="molecule type" value="Genomic_DNA"/>
</dbReference>
<dbReference type="PANTHER" id="PTHR43283:SF7">
    <property type="entry name" value="BETA-LACTAMASE-RELATED DOMAIN-CONTAINING PROTEIN"/>
    <property type="match status" value="1"/>
</dbReference>
<dbReference type="Pfam" id="PF00144">
    <property type="entry name" value="Beta-lactamase"/>
    <property type="match status" value="1"/>
</dbReference>
<sequence length="470" mass="53853">MITLITRVTTLCVIAITLIITPTSAQSTKVSYSQLKEYEGEYQYIKQTTLKIAASPKQELLYAIINESRYPLEPQGDDNFRNAGNELVHFFRNKDHIISGYVTGRDTFKILNKHVSFPVEMWYPRLVDHPESYAYEYKVPATTNDGITVGNIKGTGLNPALLSQMMLKIVNGEYPNVRSILIIKNDKLVFEEYFYDYNRDKLQEMRSATKSIISALTGIAIQQKLIVGVNVKLSNLLPQYHFANPSPLKDRITLKDMLDNQSGVAYDIADPKLPGNETAMNYSPDWIKYTYDLPMVDTPGMIGRYNSGNPITVARIIELRSGMSLRDYAAKYLFDPIGIRDFKWNFKPDQSNAENFGQVYLTPRDMAKFGLLYLNDGRWKHKTIVPENWVRESTLKHSVVQNVDYGYFWWLKYLDTKNRRYQSIAAQGNGGQKIYIFKELKMVVVTTGGNYNSKSPSDELIKDYILPAFD</sequence>
<dbReference type="SUPFAM" id="SSF56601">
    <property type="entry name" value="beta-lactamase/transpeptidase-like"/>
    <property type="match status" value="1"/>
</dbReference>
<evidence type="ECO:0000313" key="3">
    <source>
        <dbReference type="Proteomes" id="UP001216139"/>
    </source>
</evidence>
<evidence type="ECO:0000259" key="1">
    <source>
        <dbReference type="Pfam" id="PF00144"/>
    </source>
</evidence>
<feature type="domain" description="Beta-lactamase-related" evidence="1">
    <location>
        <begin position="180"/>
        <end position="445"/>
    </location>
</feature>
<organism evidence="2 3">
    <name type="scientific">Mucilaginibacter jinjuensis</name>
    <dbReference type="NCBI Taxonomy" id="1176721"/>
    <lineage>
        <taxon>Bacteria</taxon>
        <taxon>Pseudomonadati</taxon>
        <taxon>Bacteroidota</taxon>
        <taxon>Sphingobacteriia</taxon>
        <taxon>Sphingobacteriales</taxon>
        <taxon>Sphingobacteriaceae</taxon>
        <taxon>Mucilaginibacter</taxon>
    </lineage>
</organism>
<dbReference type="RefSeq" id="WP_273630770.1">
    <property type="nucleotide sequence ID" value="NZ_CP117167.1"/>
</dbReference>
<reference evidence="2 3" key="1">
    <citation type="submission" date="2023-02" db="EMBL/GenBank/DDBJ databases">
        <title>Genome sequence of Mucilaginibacter jinjuensis strain KACC 16571.</title>
        <authorList>
            <person name="Kim S."/>
            <person name="Heo J."/>
            <person name="Kwon S.-W."/>
        </authorList>
    </citation>
    <scope>NUCLEOTIDE SEQUENCE [LARGE SCALE GENOMIC DNA]</scope>
    <source>
        <strain evidence="2 3">KACC 16571</strain>
    </source>
</reference>
<dbReference type="InterPro" id="IPR012338">
    <property type="entry name" value="Beta-lactam/transpept-like"/>
</dbReference>
<dbReference type="GO" id="GO:0016787">
    <property type="term" value="F:hydrolase activity"/>
    <property type="evidence" value="ECO:0007669"/>
    <property type="project" value="UniProtKB-KW"/>
</dbReference>
<dbReference type="Gene3D" id="3.40.710.10">
    <property type="entry name" value="DD-peptidase/beta-lactamase superfamily"/>
    <property type="match status" value="1"/>
</dbReference>
<dbReference type="InterPro" id="IPR001466">
    <property type="entry name" value="Beta-lactam-related"/>
</dbReference>
<protein>
    <submittedName>
        <fullName evidence="2">Serine hydrolase</fullName>
    </submittedName>
</protein>